<accession>A0A498INT5</accession>
<protein>
    <submittedName>
        <fullName evidence="1">Uncharacterized protein</fullName>
    </submittedName>
</protein>
<evidence type="ECO:0000313" key="1">
    <source>
        <dbReference type="EMBL" id="RXH83697.1"/>
    </source>
</evidence>
<dbReference type="EMBL" id="RDQH01000337">
    <property type="protein sequence ID" value="RXH83697.1"/>
    <property type="molecule type" value="Genomic_DNA"/>
</dbReference>
<keyword evidence="2" id="KW-1185">Reference proteome</keyword>
<name>A0A498INT5_MALDO</name>
<sequence length="60" mass="6764">MHRQPPTLKNGNGNPDACDKQMQISLRKEAEMSLYDLDDTPLPNLASVEETYGIGLWRCT</sequence>
<comment type="caution">
    <text evidence="1">The sequence shown here is derived from an EMBL/GenBank/DDBJ whole genome shotgun (WGS) entry which is preliminary data.</text>
</comment>
<gene>
    <name evidence="1" type="ORF">DVH24_005950</name>
</gene>
<proteinExistence type="predicted"/>
<organism evidence="1 2">
    <name type="scientific">Malus domestica</name>
    <name type="common">Apple</name>
    <name type="synonym">Pyrus malus</name>
    <dbReference type="NCBI Taxonomy" id="3750"/>
    <lineage>
        <taxon>Eukaryota</taxon>
        <taxon>Viridiplantae</taxon>
        <taxon>Streptophyta</taxon>
        <taxon>Embryophyta</taxon>
        <taxon>Tracheophyta</taxon>
        <taxon>Spermatophyta</taxon>
        <taxon>Magnoliopsida</taxon>
        <taxon>eudicotyledons</taxon>
        <taxon>Gunneridae</taxon>
        <taxon>Pentapetalae</taxon>
        <taxon>rosids</taxon>
        <taxon>fabids</taxon>
        <taxon>Rosales</taxon>
        <taxon>Rosaceae</taxon>
        <taxon>Amygdaloideae</taxon>
        <taxon>Maleae</taxon>
        <taxon>Malus</taxon>
    </lineage>
</organism>
<dbReference type="AlphaFoldDB" id="A0A498INT5"/>
<evidence type="ECO:0000313" key="2">
    <source>
        <dbReference type="Proteomes" id="UP000290289"/>
    </source>
</evidence>
<dbReference type="Proteomes" id="UP000290289">
    <property type="component" value="Chromosome 11"/>
</dbReference>
<reference evidence="1 2" key="1">
    <citation type="submission" date="2018-10" db="EMBL/GenBank/DDBJ databases">
        <title>A high-quality apple genome assembly.</title>
        <authorList>
            <person name="Hu J."/>
        </authorList>
    </citation>
    <scope>NUCLEOTIDE SEQUENCE [LARGE SCALE GENOMIC DNA]</scope>
    <source>
        <strain evidence="2">cv. HFTH1</strain>
        <tissue evidence="1">Young leaf</tissue>
    </source>
</reference>